<evidence type="ECO:0000313" key="3">
    <source>
        <dbReference type="EMBL" id="NDU96652.1"/>
    </source>
</evidence>
<name>A0A6L9LB74_9BACT</name>
<dbReference type="Pfam" id="PF06580">
    <property type="entry name" value="His_kinase"/>
    <property type="match status" value="1"/>
</dbReference>
<gene>
    <name evidence="3" type="ORF">GK108_17350</name>
</gene>
<keyword evidence="1" id="KW-0812">Transmembrane</keyword>
<dbReference type="InterPro" id="IPR050640">
    <property type="entry name" value="Bact_2-comp_sensor_kinase"/>
</dbReference>
<feature type="transmembrane region" description="Helical" evidence="1">
    <location>
        <begin position="49"/>
        <end position="70"/>
    </location>
</feature>
<keyword evidence="1" id="KW-0472">Membrane</keyword>
<protein>
    <submittedName>
        <fullName evidence="3">Histidine kinase</fullName>
    </submittedName>
</protein>
<evidence type="ECO:0000313" key="4">
    <source>
        <dbReference type="Proteomes" id="UP000474175"/>
    </source>
</evidence>
<dbReference type="PANTHER" id="PTHR34220:SF7">
    <property type="entry name" value="SENSOR HISTIDINE KINASE YPDA"/>
    <property type="match status" value="1"/>
</dbReference>
<keyword evidence="3" id="KW-0418">Kinase</keyword>
<dbReference type="AlphaFoldDB" id="A0A6L9LB74"/>
<dbReference type="PANTHER" id="PTHR34220">
    <property type="entry name" value="SENSOR HISTIDINE KINASE YPDA"/>
    <property type="match status" value="1"/>
</dbReference>
<keyword evidence="3" id="KW-0808">Transferase</keyword>
<feature type="transmembrane region" description="Helical" evidence="1">
    <location>
        <begin position="24"/>
        <end position="43"/>
    </location>
</feature>
<dbReference type="GO" id="GO:0000155">
    <property type="term" value="F:phosphorelay sensor kinase activity"/>
    <property type="evidence" value="ECO:0007669"/>
    <property type="project" value="InterPro"/>
</dbReference>
<keyword evidence="4" id="KW-1185">Reference proteome</keyword>
<feature type="domain" description="Signal transduction histidine kinase internal region" evidence="2">
    <location>
        <begin position="174"/>
        <end position="250"/>
    </location>
</feature>
<dbReference type="InterPro" id="IPR010559">
    <property type="entry name" value="Sig_transdc_His_kin_internal"/>
</dbReference>
<evidence type="ECO:0000256" key="1">
    <source>
        <dbReference type="SAM" id="Phobius"/>
    </source>
</evidence>
<dbReference type="EMBL" id="JAAFZH010000007">
    <property type="protein sequence ID" value="NDU96652.1"/>
    <property type="molecule type" value="Genomic_DNA"/>
</dbReference>
<reference evidence="3 4" key="1">
    <citation type="submission" date="2020-02" db="EMBL/GenBank/DDBJ databases">
        <title>Draft genome sequence of two Spirosoma agri KCTC 52727 and Spirosoma terrae KCTC 52035.</title>
        <authorList>
            <person name="Rojas J."/>
            <person name="Ambika Manirajan B."/>
            <person name="Suarez C."/>
            <person name="Ratering S."/>
            <person name="Schnell S."/>
        </authorList>
    </citation>
    <scope>NUCLEOTIDE SEQUENCE [LARGE SCALE GENOMIC DNA]</scope>
    <source>
        <strain evidence="3 4">KCTC 52035</strain>
    </source>
</reference>
<sequence length="359" mass="40984">MNLMPLVRAYLIGPFVDPAPERRYYLAGIPVFLLAGNCYLMGLRYVREWPLFSIGTLISVVFYGVLVAILRGIALEVIGYFPQIRQATFRTVTMLGLSAVITTVLAVLYVWLYSLLPATGVTFSWQIVQPIWVISYIADVFLCTGISVYYTYSQWERNQVENDRLKRMALQHKFDTLKSDLNPHFLFNSLNSLSTLISEDTTKAERFVDDLARVYRYLLQAGKHELVTLQTEVEYTRIYTNLLSIRYGASLAIELDLKHDYLSLSLPPLTIQTLVDNAIKHNIMSATKPLIIRATTTPDGRLEVKNRFQRKINRIETTRAGLANLTARYDLLGENKLVIKQEDQWFTVTVPLIDLAQGT</sequence>
<dbReference type="RefSeq" id="WP_163951233.1">
    <property type="nucleotide sequence ID" value="NZ_JAAFZH010000007.1"/>
</dbReference>
<dbReference type="Proteomes" id="UP000474175">
    <property type="component" value="Unassembled WGS sequence"/>
</dbReference>
<proteinExistence type="predicted"/>
<comment type="caution">
    <text evidence="3">The sequence shown here is derived from an EMBL/GenBank/DDBJ whole genome shotgun (WGS) entry which is preliminary data.</text>
</comment>
<organism evidence="3 4">
    <name type="scientific">Spirosoma terrae</name>
    <dbReference type="NCBI Taxonomy" id="1968276"/>
    <lineage>
        <taxon>Bacteria</taxon>
        <taxon>Pseudomonadati</taxon>
        <taxon>Bacteroidota</taxon>
        <taxon>Cytophagia</taxon>
        <taxon>Cytophagales</taxon>
        <taxon>Cytophagaceae</taxon>
        <taxon>Spirosoma</taxon>
    </lineage>
</organism>
<feature type="transmembrane region" description="Helical" evidence="1">
    <location>
        <begin position="91"/>
        <end position="111"/>
    </location>
</feature>
<feature type="transmembrane region" description="Helical" evidence="1">
    <location>
        <begin position="131"/>
        <end position="152"/>
    </location>
</feature>
<accession>A0A6L9LB74</accession>
<keyword evidence="1" id="KW-1133">Transmembrane helix</keyword>
<evidence type="ECO:0000259" key="2">
    <source>
        <dbReference type="Pfam" id="PF06580"/>
    </source>
</evidence>
<dbReference type="GO" id="GO:0016020">
    <property type="term" value="C:membrane"/>
    <property type="evidence" value="ECO:0007669"/>
    <property type="project" value="InterPro"/>
</dbReference>